<organism evidence="2 3">
    <name type="scientific">Leptolyngbya foveolarum</name>
    <dbReference type="NCBI Taxonomy" id="47253"/>
    <lineage>
        <taxon>Bacteria</taxon>
        <taxon>Bacillati</taxon>
        <taxon>Cyanobacteriota</taxon>
        <taxon>Cyanophyceae</taxon>
        <taxon>Leptolyngbyales</taxon>
        <taxon>Leptolyngbyaceae</taxon>
        <taxon>Leptolyngbya group</taxon>
        <taxon>Leptolyngbya</taxon>
    </lineage>
</organism>
<dbReference type="GO" id="GO:0016740">
    <property type="term" value="F:transferase activity"/>
    <property type="evidence" value="ECO:0007669"/>
    <property type="project" value="UniProtKB-KW"/>
</dbReference>
<dbReference type="Proteomes" id="UP000249354">
    <property type="component" value="Unassembled WGS sequence"/>
</dbReference>
<dbReference type="AlphaFoldDB" id="A0A2W4UJ44"/>
<dbReference type="InterPro" id="IPR029044">
    <property type="entry name" value="Nucleotide-diphossugar_trans"/>
</dbReference>
<reference evidence="3" key="1">
    <citation type="submission" date="2018-04" db="EMBL/GenBank/DDBJ databases">
        <authorList>
            <person name="Cornet L."/>
        </authorList>
    </citation>
    <scope>NUCLEOTIDE SEQUENCE [LARGE SCALE GENOMIC DNA]</scope>
</reference>
<dbReference type="PANTHER" id="PTHR43685">
    <property type="entry name" value="GLYCOSYLTRANSFERASE"/>
    <property type="match status" value="1"/>
</dbReference>
<dbReference type="SUPFAM" id="SSF53448">
    <property type="entry name" value="Nucleotide-diphospho-sugar transferases"/>
    <property type="match status" value="1"/>
</dbReference>
<reference evidence="2 3" key="2">
    <citation type="submission" date="2018-06" db="EMBL/GenBank/DDBJ databases">
        <title>Metagenomic assembly of (sub)arctic Cyanobacteria and their associated microbiome from non-axenic cultures.</title>
        <authorList>
            <person name="Baurain D."/>
        </authorList>
    </citation>
    <scope>NUCLEOTIDE SEQUENCE [LARGE SCALE GENOMIC DNA]</scope>
    <source>
        <strain evidence="2">ULC129bin1</strain>
    </source>
</reference>
<feature type="domain" description="Glycosyltransferase 2-like" evidence="1">
    <location>
        <begin position="8"/>
        <end position="154"/>
    </location>
</feature>
<dbReference type="InterPro" id="IPR050834">
    <property type="entry name" value="Glycosyltransf_2"/>
</dbReference>
<dbReference type="Gene3D" id="3.90.550.10">
    <property type="entry name" value="Spore Coat Polysaccharide Biosynthesis Protein SpsA, Chain A"/>
    <property type="match status" value="1"/>
</dbReference>
<keyword evidence="2" id="KW-0808">Transferase</keyword>
<gene>
    <name evidence="2" type="ORF">DCF25_08765</name>
</gene>
<protein>
    <submittedName>
        <fullName evidence="2">Glycosyl transferase</fullName>
    </submittedName>
</protein>
<dbReference type="InterPro" id="IPR001173">
    <property type="entry name" value="Glyco_trans_2-like"/>
</dbReference>
<name>A0A2W4UJ44_9CYAN</name>
<proteinExistence type="predicted"/>
<dbReference type="EMBL" id="QBMC01000046">
    <property type="protein sequence ID" value="PZO19267.1"/>
    <property type="molecule type" value="Genomic_DNA"/>
</dbReference>
<evidence type="ECO:0000259" key="1">
    <source>
        <dbReference type="Pfam" id="PF00535"/>
    </source>
</evidence>
<evidence type="ECO:0000313" key="2">
    <source>
        <dbReference type="EMBL" id="PZO19267.1"/>
    </source>
</evidence>
<accession>A0A2W4UJ44</accession>
<comment type="caution">
    <text evidence="2">The sequence shown here is derived from an EMBL/GenBank/DDBJ whole genome shotgun (WGS) entry which is preliminary data.</text>
</comment>
<dbReference type="PANTHER" id="PTHR43685:SF3">
    <property type="entry name" value="SLR2126 PROTEIN"/>
    <property type="match status" value="1"/>
</dbReference>
<sequence>MVSAPFFSVVVPTYNRPERLTSCLAALAEQDYPRDRIEVVVVDDGSATPMDEVVRPFEARLAVTLLRQQNAGPAAARNAGAQRAKGPLLAFTDDDCMPSLDWLSGFAARLAQKPDAMVGGRSLNALPNNLYSTASQALIDYLYSYYGGATKADSSPENGTQVQLDEAQQSVFFASNNIAMTRENYLRLGGFDTSFPLAAAEDRELCDRWQHEGLQMVYAPEVTIRHAHHLSLKSFWRQHFGYGRGAFCFHQVRSQRNEAPIQVEPIKFYTDLLAYPLSRQDVQSPILVSGLFFLSQVATTTGFLWERTTQSKPLKKTAARSVGVDDLV</sequence>
<dbReference type="Pfam" id="PF00535">
    <property type="entry name" value="Glycos_transf_2"/>
    <property type="match status" value="1"/>
</dbReference>
<evidence type="ECO:0000313" key="3">
    <source>
        <dbReference type="Proteomes" id="UP000249354"/>
    </source>
</evidence>